<keyword evidence="4" id="KW-0433">Leucine-rich repeat</keyword>
<gene>
    <name evidence="16" type="ORF">TCM_007422</name>
</gene>
<dbReference type="SMART" id="SM00369">
    <property type="entry name" value="LRR_TYP"/>
    <property type="match status" value="7"/>
</dbReference>
<feature type="domain" description="Leucine-rich repeat-containing N-terminal plant-type" evidence="14">
    <location>
        <begin position="33"/>
        <end position="67"/>
    </location>
</feature>
<evidence type="ECO:0000313" key="17">
    <source>
        <dbReference type="Proteomes" id="UP000026915"/>
    </source>
</evidence>
<keyword evidence="5 12" id="KW-0812">Transmembrane</keyword>
<evidence type="ECO:0000256" key="2">
    <source>
        <dbReference type="ARBA" id="ARBA00009592"/>
    </source>
</evidence>
<feature type="chain" id="PRO_5001600795" evidence="13">
    <location>
        <begin position="25"/>
        <end position="695"/>
    </location>
</feature>
<evidence type="ECO:0000256" key="11">
    <source>
        <dbReference type="ARBA" id="ARBA00023180"/>
    </source>
</evidence>
<keyword evidence="8 12" id="KW-1133">Transmembrane helix</keyword>
<keyword evidence="10 16" id="KW-0675">Receptor</keyword>
<organism evidence="16 17">
    <name type="scientific">Theobroma cacao</name>
    <name type="common">Cacao</name>
    <name type="synonym">Cocoa</name>
    <dbReference type="NCBI Taxonomy" id="3641"/>
    <lineage>
        <taxon>Eukaryota</taxon>
        <taxon>Viridiplantae</taxon>
        <taxon>Streptophyta</taxon>
        <taxon>Embryophyta</taxon>
        <taxon>Tracheophyta</taxon>
        <taxon>Spermatophyta</taxon>
        <taxon>Magnoliopsida</taxon>
        <taxon>eudicotyledons</taxon>
        <taxon>Gunneridae</taxon>
        <taxon>Pentapetalae</taxon>
        <taxon>rosids</taxon>
        <taxon>malvids</taxon>
        <taxon>Malvales</taxon>
        <taxon>Malvaceae</taxon>
        <taxon>Byttnerioideae</taxon>
        <taxon>Theobroma</taxon>
    </lineage>
</organism>
<dbReference type="Pfam" id="PF08263">
    <property type="entry name" value="LRRNT_2"/>
    <property type="match status" value="1"/>
</dbReference>
<evidence type="ECO:0000256" key="13">
    <source>
        <dbReference type="SAM" id="SignalP"/>
    </source>
</evidence>
<dbReference type="Pfam" id="PF13855">
    <property type="entry name" value="LRR_8"/>
    <property type="match status" value="3"/>
</dbReference>
<keyword evidence="7" id="KW-0677">Repeat</keyword>
<evidence type="ECO:0000256" key="5">
    <source>
        <dbReference type="ARBA" id="ARBA00022692"/>
    </source>
</evidence>
<keyword evidence="3" id="KW-1003">Cell membrane</keyword>
<evidence type="ECO:0000256" key="3">
    <source>
        <dbReference type="ARBA" id="ARBA00022475"/>
    </source>
</evidence>
<dbReference type="eggNOG" id="ENOG502R28J">
    <property type="taxonomic scope" value="Eukaryota"/>
</dbReference>
<dbReference type="PANTHER" id="PTHR48054">
    <property type="entry name" value="RECEPTOR KINASE-LIKE PROTEIN XA21"/>
    <property type="match status" value="1"/>
</dbReference>
<dbReference type="InterPro" id="IPR003591">
    <property type="entry name" value="Leu-rich_rpt_typical-subtyp"/>
</dbReference>
<dbReference type="InterPro" id="IPR032675">
    <property type="entry name" value="LRR_dom_sf"/>
</dbReference>
<dbReference type="FunFam" id="3.80.10.10:FF:000129">
    <property type="entry name" value="Leucine-rich repeat receptor-like kinase"/>
    <property type="match status" value="1"/>
</dbReference>
<dbReference type="GO" id="GO:0005886">
    <property type="term" value="C:plasma membrane"/>
    <property type="evidence" value="ECO:0007669"/>
    <property type="project" value="UniProtKB-SubCell"/>
</dbReference>
<dbReference type="FunFam" id="3.80.10.10:FF:000041">
    <property type="entry name" value="LRR receptor-like serine/threonine-protein kinase ERECTA"/>
    <property type="match status" value="1"/>
</dbReference>
<protein>
    <submittedName>
        <fullName evidence="16">Phytosulfokin receptor 1, putative</fullName>
    </submittedName>
</protein>
<proteinExistence type="inferred from homology"/>
<evidence type="ECO:0000256" key="8">
    <source>
        <dbReference type="ARBA" id="ARBA00022989"/>
    </source>
</evidence>
<dbReference type="EMBL" id="CM001880">
    <property type="protein sequence ID" value="EOX98727.1"/>
    <property type="molecule type" value="Genomic_DNA"/>
</dbReference>
<dbReference type="InParanoid" id="A0A061E299"/>
<feature type="transmembrane region" description="Helical" evidence="12">
    <location>
        <begin position="656"/>
        <end position="678"/>
    </location>
</feature>
<dbReference type="FunFam" id="3.80.10.10:FF:000213">
    <property type="entry name" value="Tyrosine-sulfated glycopeptide receptor 1"/>
    <property type="match status" value="1"/>
</dbReference>
<evidence type="ECO:0000256" key="4">
    <source>
        <dbReference type="ARBA" id="ARBA00022614"/>
    </source>
</evidence>
<dbReference type="InterPro" id="IPR052592">
    <property type="entry name" value="LRR-RLK"/>
</dbReference>
<accession>A0A061E299</accession>
<evidence type="ECO:0000256" key="10">
    <source>
        <dbReference type="ARBA" id="ARBA00023170"/>
    </source>
</evidence>
<comment type="similarity">
    <text evidence="2">Belongs to the RLP family.</text>
</comment>
<dbReference type="Pfam" id="PF23598">
    <property type="entry name" value="LRR_14"/>
    <property type="match status" value="1"/>
</dbReference>
<dbReference type="Gene3D" id="3.80.10.10">
    <property type="entry name" value="Ribonuclease Inhibitor"/>
    <property type="match status" value="4"/>
</dbReference>
<dbReference type="PRINTS" id="PR00019">
    <property type="entry name" value="LEURICHRPT"/>
</dbReference>
<dbReference type="Gramene" id="EOX98727">
    <property type="protein sequence ID" value="EOX98727"/>
    <property type="gene ID" value="TCM_007422"/>
</dbReference>
<sequence length="695" mass="76775">MSSANLCLLLILLVFSFHSWILRSQELTCNLNDLIALNGFSSCLESDIVGWSNSTSDCCTWTGVTCDNSTALSQRVVSLELGSNKLSGKICDSLAGLHQLRILNLSHNLLRGSLPTKLFHMQNLEVLDLSDNDFVGRIPAESHLSSIRYVDISKNSFFGPMDKNLCKTSPHIQYLDLSSNNFFGEVSPALGNCTSLQNLILAGNNFRSLPKGIFQLQHLSVLHLHNNSFSGPLSDGIGNLSNLVELDISSNSFTGVLPDVFGKLQKLEQFSASSNKFTGILPISMVNSPSLIKLDLHNNTLNGPINLNCSVMTRLMSLHLGSNNFHGPIPHSMSSCKSLSMLHLGHNNLRGQVPYRFKNLQSLKVLILSRTNLVNLSSTLKILQYCNNLTVLILSENFQEEQMPTDVNLQFRTLQVLSIAYCELRGSFPLWLRGCNVLQFLDLSRNHLSGSIPLWFNRFKYLFYVDLSNNSFTGEIPKGLTELEGLIDMNISLEGPSLGFPLFRTATDGATFGYNKIWSFPPTMDLSYNILSGPILPTFGNLRRLHVLNLNQNHLSGSIPESLSGMTNLEILDLSHNKLSGEIPNSIVQLSFLSKFSVAYNELYGEIPAGGQFMTFPYSSFEGNNGLCGRIYTPCQPEHAPTISRGEQMIIFGSQFAYGVVTGFLLTVTICFMSGWIVPRGAPFGVLNPRQTDTS</sequence>
<reference evidence="16 17" key="1">
    <citation type="journal article" date="2013" name="Genome Biol.">
        <title>The genome sequence of the most widely cultivated cacao type and its use to identify candidate genes regulating pod color.</title>
        <authorList>
            <person name="Motamayor J.C."/>
            <person name="Mockaitis K."/>
            <person name="Schmutz J."/>
            <person name="Haiminen N."/>
            <person name="Iii D.L."/>
            <person name="Cornejo O."/>
            <person name="Findley S.D."/>
            <person name="Zheng P."/>
            <person name="Utro F."/>
            <person name="Royaert S."/>
            <person name="Saski C."/>
            <person name="Jenkins J."/>
            <person name="Podicheti R."/>
            <person name="Zhao M."/>
            <person name="Scheffler B.E."/>
            <person name="Stack J.C."/>
            <person name="Feltus F.A."/>
            <person name="Mustiga G.M."/>
            <person name="Amores F."/>
            <person name="Phillips W."/>
            <person name="Marelli J.P."/>
            <person name="May G.D."/>
            <person name="Shapiro H."/>
            <person name="Ma J."/>
            <person name="Bustamante C.D."/>
            <person name="Schnell R.J."/>
            <person name="Main D."/>
            <person name="Gilbert D."/>
            <person name="Parida L."/>
            <person name="Kuhn D.N."/>
        </authorList>
    </citation>
    <scope>NUCLEOTIDE SEQUENCE [LARGE SCALE GENOMIC DNA]</scope>
    <source>
        <strain evidence="17">cv. Matina 1-6</strain>
    </source>
</reference>
<dbReference type="HOGENOM" id="CLU_000288_22_9_1"/>
<comment type="subcellular location">
    <subcellularLocation>
        <location evidence="1">Cell membrane</location>
        <topology evidence="1">Single-pass type I membrane protein</topology>
    </subcellularLocation>
</comment>
<dbReference type="PROSITE" id="PS51450">
    <property type="entry name" value="LRR"/>
    <property type="match status" value="2"/>
</dbReference>
<keyword evidence="6 13" id="KW-0732">Signal</keyword>
<evidence type="ECO:0000259" key="14">
    <source>
        <dbReference type="Pfam" id="PF08263"/>
    </source>
</evidence>
<dbReference type="STRING" id="3641.A0A061E299"/>
<evidence type="ECO:0000256" key="12">
    <source>
        <dbReference type="SAM" id="Phobius"/>
    </source>
</evidence>
<dbReference type="PANTHER" id="PTHR48054:SF94">
    <property type="entry name" value="LEUCINE-RICH REPEAT RECEPTOR-LIKE PROTEIN FASCIATED EAR2"/>
    <property type="match status" value="1"/>
</dbReference>
<dbReference type="SUPFAM" id="SSF52047">
    <property type="entry name" value="RNI-like"/>
    <property type="match status" value="2"/>
</dbReference>
<feature type="signal peptide" evidence="13">
    <location>
        <begin position="1"/>
        <end position="24"/>
    </location>
</feature>
<feature type="domain" description="Disease resistance R13L4/SHOC-2-like LRR" evidence="15">
    <location>
        <begin position="159"/>
        <end position="270"/>
    </location>
</feature>
<evidence type="ECO:0000259" key="15">
    <source>
        <dbReference type="Pfam" id="PF23598"/>
    </source>
</evidence>
<keyword evidence="9 12" id="KW-0472">Membrane</keyword>
<dbReference type="InterPro" id="IPR055414">
    <property type="entry name" value="LRR_R13L4/SHOC2-like"/>
</dbReference>
<evidence type="ECO:0000256" key="6">
    <source>
        <dbReference type="ARBA" id="ARBA00022729"/>
    </source>
</evidence>
<evidence type="ECO:0000256" key="7">
    <source>
        <dbReference type="ARBA" id="ARBA00022737"/>
    </source>
</evidence>
<evidence type="ECO:0000256" key="1">
    <source>
        <dbReference type="ARBA" id="ARBA00004251"/>
    </source>
</evidence>
<dbReference type="InterPro" id="IPR001611">
    <property type="entry name" value="Leu-rich_rpt"/>
</dbReference>
<dbReference type="OMA" id="GLHGEYC"/>
<dbReference type="Pfam" id="PF00560">
    <property type="entry name" value="LRR_1"/>
    <property type="match status" value="2"/>
</dbReference>
<keyword evidence="17" id="KW-1185">Reference proteome</keyword>
<keyword evidence="11" id="KW-0325">Glycoprotein</keyword>
<evidence type="ECO:0000313" key="16">
    <source>
        <dbReference type="EMBL" id="EOX98727.1"/>
    </source>
</evidence>
<evidence type="ECO:0000256" key="9">
    <source>
        <dbReference type="ARBA" id="ARBA00023136"/>
    </source>
</evidence>
<name>A0A061E299_THECC</name>
<dbReference type="AlphaFoldDB" id="A0A061E299"/>
<dbReference type="InterPro" id="IPR013210">
    <property type="entry name" value="LRR_N_plant-typ"/>
</dbReference>
<dbReference type="Proteomes" id="UP000026915">
    <property type="component" value="Chromosome 2"/>
</dbReference>